<dbReference type="AlphaFoldDB" id="A0A0C3CCL4"/>
<protein>
    <submittedName>
        <fullName evidence="2">Uncharacterized protein</fullName>
    </submittedName>
</protein>
<evidence type="ECO:0000313" key="3">
    <source>
        <dbReference type="Proteomes" id="UP000053424"/>
    </source>
</evidence>
<feature type="coiled-coil region" evidence="1">
    <location>
        <begin position="29"/>
        <end position="63"/>
    </location>
</feature>
<dbReference type="InterPro" id="IPR036047">
    <property type="entry name" value="F-box-like_dom_sf"/>
</dbReference>
<keyword evidence="3" id="KW-1185">Reference proteome</keyword>
<dbReference type="SUPFAM" id="SSF81383">
    <property type="entry name" value="F-box domain"/>
    <property type="match status" value="1"/>
</dbReference>
<reference evidence="2 3" key="1">
    <citation type="submission" date="2014-04" db="EMBL/GenBank/DDBJ databases">
        <authorList>
            <consortium name="DOE Joint Genome Institute"/>
            <person name="Kuo A."/>
            <person name="Gay G."/>
            <person name="Dore J."/>
            <person name="Kohler A."/>
            <person name="Nagy L.G."/>
            <person name="Floudas D."/>
            <person name="Copeland A."/>
            <person name="Barry K.W."/>
            <person name="Cichocki N."/>
            <person name="Veneault-Fourrey C."/>
            <person name="LaButti K."/>
            <person name="Lindquist E.A."/>
            <person name="Lipzen A."/>
            <person name="Lundell T."/>
            <person name="Morin E."/>
            <person name="Murat C."/>
            <person name="Sun H."/>
            <person name="Tunlid A."/>
            <person name="Henrissat B."/>
            <person name="Grigoriev I.V."/>
            <person name="Hibbett D.S."/>
            <person name="Martin F."/>
            <person name="Nordberg H.P."/>
            <person name="Cantor M.N."/>
            <person name="Hua S.X."/>
        </authorList>
    </citation>
    <scope>NUCLEOTIDE SEQUENCE [LARGE SCALE GENOMIC DNA]</scope>
    <source>
        <strain evidence="3">h7</strain>
    </source>
</reference>
<dbReference type="Proteomes" id="UP000053424">
    <property type="component" value="Unassembled WGS sequence"/>
</dbReference>
<evidence type="ECO:0000256" key="1">
    <source>
        <dbReference type="SAM" id="Coils"/>
    </source>
</evidence>
<evidence type="ECO:0000313" key="2">
    <source>
        <dbReference type="EMBL" id="KIM41989.1"/>
    </source>
</evidence>
<gene>
    <name evidence="2" type="ORF">M413DRAFT_71267</name>
</gene>
<name>A0A0C3CCL4_HEBCY</name>
<reference evidence="3" key="2">
    <citation type="submission" date="2015-01" db="EMBL/GenBank/DDBJ databases">
        <title>Evolutionary Origins and Diversification of the Mycorrhizal Mutualists.</title>
        <authorList>
            <consortium name="DOE Joint Genome Institute"/>
            <consortium name="Mycorrhizal Genomics Consortium"/>
            <person name="Kohler A."/>
            <person name="Kuo A."/>
            <person name="Nagy L.G."/>
            <person name="Floudas D."/>
            <person name="Copeland A."/>
            <person name="Barry K.W."/>
            <person name="Cichocki N."/>
            <person name="Veneault-Fourrey C."/>
            <person name="LaButti K."/>
            <person name="Lindquist E.A."/>
            <person name="Lipzen A."/>
            <person name="Lundell T."/>
            <person name="Morin E."/>
            <person name="Murat C."/>
            <person name="Riley R."/>
            <person name="Ohm R."/>
            <person name="Sun H."/>
            <person name="Tunlid A."/>
            <person name="Henrissat B."/>
            <person name="Grigoriev I.V."/>
            <person name="Hibbett D.S."/>
            <person name="Martin F."/>
        </authorList>
    </citation>
    <scope>NUCLEOTIDE SEQUENCE [LARGE SCALE GENOMIC DNA]</scope>
    <source>
        <strain evidence="3">h7</strain>
    </source>
</reference>
<dbReference type="HOGENOM" id="CLU_018544_0_0_1"/>
<dbReference type="Gene3D" id="1.20.1280.50">
    <property type="match status" value="1"/>
</dbReference>
<proteinExistence type="predicted"/>
<feature type="non-terminal residue" evidence="2">
    <location>
        <position position="221"/>
    </location>
</feature>
<organism evidence="2 3">
    <name type="scientific">Hebeloma cylindrosporum</name>
    <dbReference type="NCBI Taxonomy" id="76867"/>
    <lineage>
        <taxon>Eukaryota</taxon>
        <taxon>Fungi</taxon>
        <taxon>Dikarya</taxon>
        <taxon>Basidiomycota</taxon>
        <taxon>Agaricomycotina</taxon>
        <taxon>Agaricomycetes</taxon>
        <taxon>Agaricomycetidae</taxon>
        <taxon>Agaricales</taxon>
        <taxon>Agaricineae</taxon>
        <taxon>Hymenogastraceae</taxon>
        <taxon>Hebeloma</taxon>
    </lineage>
</organism>
<sequence length="221" mass="25347">MPLSPILTELSRNNELPSEENLQKTIELRSRANEDLLHINTEIQRLEARREQVQKSIDLYNVILSPARRLPPDILREVFYHCLSTGQTYPILSAKEAPMLLTRVCSLWRSVALSSPRIWTRLHIPLPGDPRISSTYGKLRDQALDVRRQIFSKTMRLRCQAVKEWLGRSGSCPLSLSISYPFGYISNRDGPEINGEEDDEVADPLFQVILPFASRWGHLDL</sequence>
<dbReference type="EMBL" id="KN831779">
    <property type="protein sequence ID" value="KIM41989.1"/>
    <property type="molecule type" value="Genomic_DNA"/>
</dbReference>
<keyword evidence="1" id="KW-0175">Coiled coil</keyword>
<dbReference type="OrthoDB" id="3365698at2759"/>
<accession>A0A0C3CCL4</accession>